<dbReference type="GO" id="GO:0016020">
    <property type="term" value="C:membrane"/>
    <property type="evidence" value="ECO:0007669"/>
    <property type="project" value="UniProtKB-SubCell"/>
</dbReference>
<feature type="domain" description="EGF-like" evidence="4">
    <location>
        <begin position="155"/>
        <end position="194"/>
    </location>
</feature>
<organism evidence="5">
    <name type="scientific">Notodromas monacha</name>
    <dbReference type="NCBI Taxonomy" id="399045"/>
    <lineage>
        <taxon>Eukaryota</taxon>
        <taxon>Metazoa</taxon>
        <taxon>Ecdysozoa</taxon>
        <taxon>Arthropoda</taxon>
        <taxon>Crustacea</taxon>
        <taxon>Oligostraca</taxon>
        <taxon>Ostracoda</taxon>
        <taxon>Podocopa</taxon>
        <taxon>Podocopida</taxon>
        <taxon>Cypridocopina</taxon>
        <taxon>Cypridoidea</taxon>
        <taxon>Cyprididae</taxon>
        <taxon>Notodromas</taxon>
    </lineage>
</organism>
<accession>A0A7R9GH95</accession>
<comment type="caution">
    <text evidence="2">Lacks conserved residue(s) required for the propagation of feature annotation.</text>
</comment>
<dbReference type="InterPro" id="IPR001791">
    <property type="entry name" value="Laminin_G"/>
</dbReference>
<evidence type="ECO:0000259" key="4">
    <source>
        <dbReference type="PROSITE" id="PS50026"/>
    </source>
</evidence>
<dbReference type="EMBL" id="CAJPEX010002610">
    <property type="protein sequence ID" value="CAG0921241.1"/>
    <property type="molecule type" value="Genomic_DNA"/>
</dbReference>
<name>A0A7R9GH95_9CRUS</name>
<evidence type="ECO:0000256" key="2">
    <source>
        <dbReference type="PROSITE-ProRule" id="PRU00076"/>
    </source>
</evidence>
<dbReference type="SUPFAM" id="SSF49899">
    <property type="entry name" value="Concanavalin A-like lectins/glucanases"/>
    <property type="match status" value="1"/>
</dbReference>
<dbReference type="PROSITE" id="PS01186">
    <property type="entry name" value="EGF_2"/>
    <property type="match status" value="1"/>
</dbReference>
<evidence type="ECO:0000313" key="6">
    <source>
        <dbReference type="Proteomes" id="UP000678499"/>
    </source>
</evidence>
<dbReference type="SUPFAM" id="SSF57196">
    <property type="entry name" value="EGF/Laminin"/>
    <property type="match status" value="1"/>
</dbReference>
<feature type="disulfide bond" evidence="2">
    <location>
        <begin position="165"/>
        <end position="182"/>
    </location>
</feature>
<dbReference type="SMART" id="SM00181">
    <property type="entry name" value="EGF"/>
    <property type="match status" value="2"/>
</dbReference>
<dbReference type="AlphaFoldDB" id="A0A7R9GH95"/>
<keyword evidence="6" id="KW-1185">Reference proteome</keyword>
<evidence type="ECO:0000256" key="1">
    <source>
        <dbReference type="ARBA" id="ARBA00023157"/>
    </source>
</evidence>
<keyword evidence="2" id="KW-0245">EGF-like domain</keyword>
<dbReference type="CDD" id="cd00110">
    <property type="entry name" value="LamG"/>
    <property type="match status" value="1"/>
</dbReference>
<feature type="chain" id="PRO_5036210746" description="EGF-like domain-containing protein" evidence="3">
    <location>
        <begin position="21"/>
        <end position="374"/>
    </location>
</feature>
<dbReference type="OrthoDB" id="10014052at2759"/>
<dbReference type="Gene3D" id="2.10.25.10">
    <property type="entry name" value="Laminin"/>
    <property type="match status" value="2"/>
</dbReference>
<dbReference type="PROSITE" id="PS00022">
    <property type="entry name" value="EGF_1"/>
    <property type="match status" value="1"/>
</dbReference>
<keyword evidence="1 2" id="KW-1015">Disulfide bond</keyword>
<dbReference type="PANTHER" id="PTHR15036">
    <property type="entry name" value="PIKACHURIN-LIKE PROTEIN"/>
    <property type="match status" value="1"/>
</dbReference>
<dbReference type="PANTHER" id="PTHR15036:SF85">
    <property type="entry name" value="SP2353, ISOFORM A"/>
    <property type="match status" value="1"/>
</dbReference>
<dbReference type="InterPro" id="IPR000742">
    <property type="entry name" value="EGF"/>
</dbReference>
<keyword evidence="3" id="KW-0732">Signal</keyword>
<proteinExistence type="predicted"/>
<dbReference type="Proteomes" id="UP000678499">
    <property type="component" value="Unassembled WGS sequence"/>
</dbReference>
<reference evidence="5" key="1">
    <citation type="submission" date="2020-11" db="EMBL/GenBank/DDBJ databases">
        <authorList>
            <person name="Tran Van P."/>
        </authorList>
    </citation>
    <scope>NUCLEOTIDE SEQUENCE</scope>
</reference>
<gene>
    <name evidence="5" type="ORF">NMOB1V02_LOCUS8742</name>
</gene>
<dbReference type="Pfam" id="PF00054">
    <property type="entry name" value="Laminin_G_1"/>
    <property type="match status" value="1"/>
</dbReference>
<protein>
    <recommendedName>
        <fullName evidence="4">EGF-like domain-containing protein</fullName>
    </recommendedName>
</protein>
<evidence type="ECO:0000256" key="3">
    <source>
        <dbReference type="SAM" id="SignalP"/>
    </source>
</evidence>
<sequence>MQSVLMLWELVVFAFLPTFGEPVTENGKEPAPARPDFEAAFQGECATASICEQKCANLHDGTFECDCHLGYALHTNGYSCHRVNVTRQTEGPVGQKMRRSDRNPSLQRAGGSLLDTHGFVIHDLYGLSVSRAGLVERLVVRDRDPSRLSTRNPLEGNYCTGDPDCSGSGKCVRDPDADLERCVCDLGYIGHRCEQSVTISEPKFSGKSWLQFPVLREAYETLNIVLEFLPHEPDAVLFLSGEKEDFAGDFFSISLVGGVVEIRMDCGSGFGVVKSTGSVVLRAWNRLEVRRFRWDISVVLNGGPVAKGRSQPLIYEPQYVQGKSAEYAQRLAWKRVSEMSLWKLLCCFQQAAECTWLEVITATEYCSIMPRWTE</sequence>
<dbReference type="Gene3D" id="2.60.120.200">
    <property type="match status" value="1"/>
</dbReference>
<evidence type="ECO:0000313" key="5">
    <source>
        <dbReference type="EMBL" id="CAD7281089.1"/>
    </source>
</evidence>
<dbReference type="InterPro" id="IPR050372">
    <property type="entry name" value="Neurexin-related_CASP"/>
</dbReference>
<feature type="disulfide bond" evidence="2">
    <location>
        <begin position="184"/>
        <end position="193"/>
    </location>
</feature>
<dbReference type="PROSITE" id="PS50026">
    <property type="entry name" value="EGF_3"/>
    <property type="match status" value="1"/>
</dbReference>
<dbReference type="InterPro" id="IPR013320">
    <property type="entry name" value="ConA-like_dom_sf"/>
</dbReference>
<dbReference type="CDD" id="cd00054">
    <property type="entry name" value="EGF_CA"/>
    <property type="match status" value="1"/>
</dbReference>
<feature type="signal peptide" evidence="3">
    <location>
        <begin position="1"/>
        <end position="20"/>
    </location>
</feature>
<dbReference type="EMBL" id="OA884647">
    <property type="protein sequence ID" value="CAD7281089.1"/>
    <property type="molecule type" value="Genomic_DNA"/>
</dbReference>